<organism evidence="2">
    <name type="scientific">freshwater metagenome</name>
    <dbReference type="NCBI Taxonomy" id="449393"/>
    <lineage>
        <taxon>unclassified sequences</taxon>
        <taxon>metagenomes</taxon>
        <taxon>ecological metagenomes</taxon>
    </lineage>
</organism>
<reference evidence="2" key="1">
    <citation type="submission" date="2020-05" db="EMBL/GenBank/DDBJ databases">
        <authorList>
            <person name="Chiriac C."/>
            <person name="Salcher M."/>
            <person name="Ghai R."/>
            <person name="Kavagutti S V."/>
        </authorList>
    </citation>
    <scope>NUCLEOTIDE SEQUENCE</scope>
</reference>
<sequence length="156" mass="17681">MRDSQTLHKEKTHNTTMRMRRTRAAVVAAFLLLPLAPSHGVETPTPSPSPSPSIFRTPMEQYKYEKDLYLLELKSYNIKVQQINQNFKIAIDKANFDYRNSRDKFSAKTVLRSATATAIALRDEAISELGEKPTPPVEPAKGSRLAPTKETKRPRK</sequence>
<dbReference type="EMBL" id="CAEZUI010000043">
    <property type="protein sequence ID" value="CAB4594898.1"/>
    <property type="molecule type" value="Genomic_DNA"/>
</dbReference>
<gene>
    <name evidence="2" type="ORF">UFOPK1807_00484</name>
</gene>
<protein>
    <submittedName>
        <fullName evidence="2">Unannotated protein</fullName>
    </submittedName>
</protein>
<feature type="compositionally biased region" description="Basic and acidic residues" evidence="1">
    <location>
        <begin position="147"/>
        <end position="156"/>
    </location>
</feature>
<accession>A0A6J6GDK6</accession>
<feature type="region of interest" description="Disordered" evidence="1">
    <location>
        <begin position="126"/>
        <end position="156"/>
    </location>
</feature>
<name>A0A6J6GDK6_9ZZZZ</name>
<evidence type="ECO:0000313" key="2">
    <source>
        <dbReference type="EMBL" id="CAB4594898.1"/>
    </source>
</evidence>
<proteinExistence type="predicted"/>
<evidence type="ECO:0000256" key="1">
    <source>
        <dbReference type="SAM" id="MobiDB-lite"/>
    </source>
</evidence>
<dbReference type="AlphaFoldDB" id="A0A6J6GDK6"/>